<protein>
    <submittedName>
        <fullName evidence="3">Uncharacterized protein</fullName>
    </submittedName>
</protein>
<keyword evidence="4" id="KW-1185">Reference proteome</keyword>
<keyword evidence="2" id="KW-0812">Transmembrane</keyword>
<evidence type="ECO:0000313" key="3">
    <source>
        <dbReference type="EMBL" id="MCJ7859230.1"/>
    </source>
</evidence>
<evidence type="ECO:0000313" key="4">
    <source>
        <dbReference type="Proteomes" id="UP001139207"/>
    </source>
</evidence>
<dbReference type="Proteomes" id="UP001139207">
    <property type="component" value="Unassembled WGS sequence"/>
</dbReference>
<dbReference type="RefSeq" id="WP_244804960.1">
    <property type="nucleotide sequence ID" value="NZ_JALIEA010000017.1"/>
</dbReference>
<comment type="caution">
    <text evidence="3">The sequence shown here is derived from an EMBL/GenBank/DDBJ whole genome shotgun (WGS) entry which is preliminary data.</text>
</comment>
<feature type="transmembrane region" description="Helical" evidence="2">
    <location>
        <begin position="6"/>
        <end position="24"/>
    </location>
</feature>
<dbReference type="EMBL" id="JALIEA010000017">
    <property type="protein sequence ID" value="MCJ7859230.1"/>
    <property type="molecule type" value="Genomic_DNA"/>
</dbReference>
<keyword evidence="2" id="KW-1133">Transmembrane helix</keyword>
<proteinExistence type="predicted"/>
<reference evidence="3" key="1">
    <citation type="submission" date="2022-04" db="EMBL/GenBank/DDBJ databases">
        <title>Corynebacterium kalidii LD5P10.</title>
        <authorList>
            <person name="Sun J.Q."/>
        </authorList>
    </citation>
    <scope>NUCLEOTIDE SEQUENCE</scope>
    <source>
        <strain evidence="3">LD5P10</strain>
    </source>
</reference>
<dbReference type="AlphaFoldDB" id="A0A9X2B2W3"/>
<name>A0A9X2B2W3_9CORY</name>
<sequence>MITALAGFAVLCVVGAIAVLAYFIRDSRQIAELNRRSWESIESAEALNRDTERNLAEAASNLAEARDNLDQAERRLPS</sequence>
<evidence type="ECO:0000256" key="1">
    <source>
        <dbReference type="SAM" id="Coils"/>
    </source>
</evidence>
<feature type="coiled-coil region" evidence="1">
    <location>
        <begin position="41"/>
        <end position="75"/>
    </location>
</feature>
<evidence type="ECO:0000256" key="2">
    <source>
        <dbReference type="SAM" id="Phobius"/>
    </source>
</evidence>
<gene>
    <name evidence="3" type="ORF">MUN33_10990</name>
</gene>
<keyword evidence="2" id="KW-0472">Membrane</keyword>
<accession>A0A9X2B2W3</accession>
<keyword evidence="1" id="KW-0175">Coiled coil</keyword>
<organism evidence="3 4">
    <name type="scientific">Corynebacterium kalidii</name>
    <dbReference type="NCBI Taxonomy" id="2931982"/>
    <lineage>
        <taxon>Bacteria</taxon>
        <taxon>Bacillati</taxon>
        <taxon>Actinomycetota</taxon>
        <taxon>Actinomycetes</taxon>
        <taxon>Mycobacteriales</taxon>
        <taxon>Corynebacteriaceae</taxon>
        <taxon>Corynebacterium</taxon>
    </lineage>
</organism>